<dbReference type="EMBL" id="CABVLZ010000003">
    <property type="protein sequence ID" value="VVU95145.1"/>
    <property type="molecule type" value="Genomic_DNA"/>
</dbReference>
<dbReference type="Pfam" id="PF12957">
    <property type="entry name" value="DUF3846"/>
    <property type="match status" value="1"/>
</dbReference>
<name>A0A5E8CLP3_9ZZZZ</name>
<evidence type="ECO:0000259" key="1">
    <source>
        <dbReference type="Pfam" id="PF12957"/>
    </source>
</evidence>
<gene>
    <name evidence="2" type="ORF">CPAV1605_870</name>
</gene>
<organism evidence="2">
    <name type="scientific">seawater metagenome</name>
    <dbReference type="NCBI Taxonomy" id="1561972"/>
    <lineage>
        <taxon>unclassified sequences</taxon>
        <taxon>metagenomes</taxon>
        <taxon>ecological metagenomes</taxon>
    </lineage>
</organism>
<reference evidence="2" key="1">
    <citation type="submission" date="2019-09" db="EMBL/GenBank/DDBJ databases">
        <authorList>
            <person name="Needham M D."/>
        </authorList>
    </citation>
    <scope>NUCLEOTIDE SEQUENCE</scope>
</reference>
<protein>
    <recommendedName>
        <fullName evidence="1">DUF3846 domain-containing protein</fullName>
    </recommendedName>
</protein>
<proteinExistence type="predicted"/>
<dbReference type="AlphaFoldDB" id="A0A5E8CLP3"/>
<feature type="domain" description="DUF3846" evidence="1">
    <location>
        <begin position="11"/>
        <end position="71"/>
    </location>
</feature>
<accession>A0A5E8CLP3</accession>
<dbReference type="InterPro" id="IPR024559">
    <property type="entry name" value="DUF3846"/>
</dbReference>
<sequence>MEENKEITYFDTEPELNIIQKIVGGYFTIIPMTDKRLMLVNEEGELKKLPTNEEATKIMGYPIYGNVLIVKN</sequence>
<evidence type="ECO:0000313" key="2">
    <source>
        <dbReference type="EMBL" id="VVU95145.1"/>
    </source>
</evidence>